<gene>
    <name evidence="1" type="ORF">Rhe02_17830</name>
</gene>
<keyword evidence="2" id="KW-1185">Reference proteome</keyword>
<comment type="caution">
    <text evidence="1">The sequence shown here is derived from an EMBL/GenBank/DDBJ whole genome shotgun (WGS) entry which is preliminary data.</text>
</comment>
<dbReference type="AlphaFoldDB" id="A0A8J3VEX7"/>
<accession>A0A8J3VEX7</accession>
<name>A0A8J3VEX7_9ACTN</name>
<evidence type="ECO:0000313" key="1">
    <source>
        <dbReference type="EMBL" id="GIH03716.1"/>
    </source>
</evidence>
<dbReference type="Proteomes" id="UP000612899">
    <property type="component" value="Unassembled WGS sequence"/>
</dbReference>
<sequence length="182" mass="20711">MSESQERELDMRLLRNRRTRNRARFKRTLAILAAMTTACATVLVTPSAAWASSSQTNTRDGIDISVDVWGAGLRIDHIRVRADRVLDSSNWVTGREADPFEYKFHYWTAQTNTWSPQKTAPAISMYNLCTGFPCSTSPSTGEIFFNRTLSYNQYFCAAFRAYNNGQWRDYGASSPVCIWVHS</sequence>
<protein>
    <submittedName>
        <fullName evidence="1">Uncharacterized protein</fullName>
    </submittedName>
</protein>
<dbReference type="EMBL" id="BONY01000009">
    <property type="protein sequence ID" value="GIH03716.1"/>
    <property type="molecule type" value="Genomic_DNA"/>
</dbReference>
<reference evidence="1" key="1">
    <citation type="submission" date="2021-01" db="EMBL/GenBank/DDBJ databases">
        <title>Whole genome shotgun sequence of Rhizocola hellebori NBRC 109834.</title>
        <authorList>
            <person name="Komaki H."/>
            <person name="Tamura T."/>
        </authorList>
    </citation>
    <scope>NUCLEOTIDE SEQUENCE</scope>
    <source>
        <strain evidence="1">NBRC 109834</strain>
    </source>
</reference>
<organism evidence="1 2">
    <name type="scientific">Rhizocola hellebori</name>
    <dbReference type="NCBI Taxonomy" id="1392758"/>
    <lineage>
        <taxon>Bacteria</taxon>
        <taxon>Bacillati</taxon>
        <taxon>Actinomycetota</taxon>
        <taxon>Actinomycetes</taxon>
        <taxon>Micromonosporales</taxon>
        <taxon>Micromonosporaceae</taxon>
        <taxon>Rhizocola</taxon>
    </lineage>
</organism>
<evidence type="ECO:0000313" key="2">
    <source>
        <dbReference type="Proteomes" id="UP000612899"/>
    </source>
</evidence>
<proteinExistence type="predicted"/>